<evidence type="ECO:0000256" key="5">
    <source>
        <dbReference type="ARBA" id="ARBA00022679"/>
    </source>
</evidence>
<comment type="subcellular location">
    <subcellularLocation>
        <location evidence="2">Cell membrane</location>
        <topology evidence="2">Multi-pass membrane protein</topology>
    </subcellularLocation>
    <subcellularLocation>
        <location evidence="1">Cytoplasm</location>
    </subcellularLocation>
</comment>
<sequence>MFGIFKKKKTEIFSPVAGEVIKIEEVADPVFNQKMMGEGFAVKPTNGEITAPVSGVIQSIFPTKHALIIETENKVGLLIHVGIDTVDLEGKGFESFVEAGQKVAAKERLLQVDLDVLKANGKDDVVMVVFPEEKDLQLNVRIGTGDKNTVAAVIE</sequence>
<dbReference type="PANTHER" id="PTHR45008:SF1">
    <property type="entry name" value="PTS SYSTEM GLUCOSE-SPECIFIC EIIA COMPONENT"/>
    <property type="match status" value="1"/>
</dbReference>
<dbReference type="Pfam" id="PF00358">
    <property type="entry name" value="PTS_EIIA_1"/>
    <property type="match status" value="1"/>
</dbReference>
<evidence type="ECO:0000313" key="9">
    <source>
        <dbReference type="EMBL" id="MDT2809090.1"/>
    </source>
</evidence>
<dbReference type="AlphaFoldDB" id="A0AAW8TSI6"/>
<evidence type="ECO:0000256" key="4">
    <source>
        <dbReference type="ARBA" id="ARBA00022597"/>
    </source>
</evidence>
<dbReference type="InterPro" id="IPR011055">
    <property type="entry name" value="Dup_hybrid_motif"/>
</dbReference>
<proteinExistence type="predicted"/>
<dbReference type="PROSITE" id="PS51093">
    <property type="entry name" value="PTS_EIIA_TYPE_1"/>
    <property type="match status" value="1"/>
</dbReference>
<keyword evidence="5" id="KW-0808">Transferase</keyword>
<dbReference type="Gene3D" id="2.70.70.10">
    <property type="entry name" value="Glucose Permease (Domain IIA)"/>
    <property type="match status" value="1"/>
</dbReference>
<evidence type="ECO:0000259" key="8">
    <source>
        <dbReference type="PROSITE" id="PS51093"/>
    </source>
</evidence>
<reference evidence="9" key="1">
    <citation type="submission" date="2023-03" db="EMBL/GenBank/DDBJ databases">
        <authorList>
            <person name="Shen W."/>
            <person name="Cai J."/>
        </authorList>
    </citation>
    <scope>NUCLEOTIDE SEQUENCE</scope>
    <source>
        <strain evidence="9">B226-2</strain>
    </source>
</reference>
<dbReference type="InterPro" id="IPR001127">
    <property type="entry name" value="PTS_EIIA_1_perm"/>
</dbReference>
<feature type="domain" description="PTS EIIA type-1" evidence="8">
    <location>
        <begin position="28"/>
        <end position="132"/>
    </location>
</feature>
<evidence type="ECO:0000256" key="2">
    <source>
        <dbReference type="ARBA" id="ARBA00004651"/>
    </source>
</evidence>
<dbReference type="SUPFAM" id="SSF51261">
    <property type="entry name" value="Duplicated hybrid motif"/>
    <property type="match status" value="1"/>
</dbReference>
<evidence type="ECO:0000256" key="3">
    <source>
        <dbReference type="ARBA" id="ARBA00022448"/>
    </source>
</evidence>
<dbReference type="Proteomes" id="UP001256711">
    <property type="component" value="Unassembled WGS sequence"/>
</dbReference>
<dbReference type="PANTHER" id="PTHR45008">
    <property type="entry name" value="PTS SYSTEM GLUCOSE-SPECIFIC EIIA COMPONENT"/>
    <property type="match status" value="1"/>
</dbReference>
<gene>
    <name evidence="9" type="ORF">P7H43_01105</name>
</gene>
<keyword evidence="3" id="KW-0813">Transport</keyword>
<comment type="caution">
    <text evidence="9">The sequence shown here is derived from an EMBL/GenBank/DDBJ whole genome shotgun (WGS) entry which is preliminary data.</text>
</comment>
<dbReference type="GO" id="GO:0016301">
    <property type="term" value="F:kinase activity"/>
    <property type="evidence" value="ECO:0007669"/>
    <property type="project" value="UniProtKB-KW"/>
</dbReference>
<evidence type="ECO:0000256" key="7">
    <source>
        <dbReference type="ARBA" id="ARBA00022777"/>
    </source>
</evidence>
<name>A0AAW8TSI6_9ENTE</name>
<dbReference type="RefSeq" id="WP_161999290.1">
    <property type="nucleotide sequence ID" value="NZ_JARQBJ010000001.1"/>
</dbReference>
<dbReference type="GO" id="GO:0005886">
    <property type="term" value="C:plasma membrane"/>
    <property type="evidence" value="ECO:0007669"/>
    <property type="project" value="UniProtKB-SubCell"/>
</dbReference>
<dbReference type="FunFam" id="2.70.70.10:FF:000001">
    <property type="entry name" value="PTS system glucose-specific IIA component"/>
    <property type="match status" value="1"/>
</dbReference>
<keyword evidence="4 9" id="KW-0762">Sugar transport</keyword>
<keyword evidence="6" id="KW-0598">Phosphotransferase system</keyword>
<evidence type="ECO:0000256" key="6">
    <source>
        <dbReference type="ARBA" id="ARBA00022683"/>
    </source>
</evidence>
<dbReference type="EMBL" id="JARQBJ010000001">
    <property type="protein sequence ID" value="MDT2809090.1"/>
    <property type="molecule type" value="Genomic_DNA"/>
</dbReference>
<protein>
    <submittedName>
        <fullName evidence="9">PTS glucose transporter subunit IIA</fullName>
    </submittedName>
</protein>
<dbReference type="InterPro" id="IPR050890">
    <property type="entry name" value="PTS_EIIA_component"/>
</dbReference>
<dbReference type="GO" id="GO:0005737">
    <property type="term" value="C:cytoplasm"/>
    <property type="evidence" value="ECO:0007669"/>
    <property type="project" value="UniProtKB-SubCell"/>
</dbReference>
<keyword evidence="7" id="KW-0418">Kinase</keyword>
<dbReference type="GO" id="GO:0009401">
    <property type="term" value="P:phosphoenolpyruvate-dependent sugar phosphotransferase system"/>
    <property type="evidence" value="ECO:0007669"/>
    <property type="project" value="UniProtKB-KW"/>
</dbReference>
<dbReference type="NCBIfam" id="TIGR00830">
    <property type="entry name" value="PTBA"/>
    <property type="match status" value="1"/>
</dbReference>
<evidence type="ECO:0000313" key="10">
    <source>
        <dbReference type="Proteomes" id="UP001256711"/>
    </source>
</evidence>
<evidence type="ECO:0000256" key="1">
    <source>
        <dbReference type="ARBA" id="ARBA00004496"/>
    </source>
</evidence>
<accession>A0AAW8TSI6</accession>
<organism evidence="9 10">
    <name type="scientific">Enterococcus asini</name>
    <dbReference type="NCBI Taxonomy" id="57732"/>
    <lineage>
        <taxon>Bacteria</taxon>
        <taxon>Bacillati</taxon>
        <taxon>Bacillota</taxon>
        <taxon>Bacilli</taxon>
        <taxon>Lactobacillales</taxon>
        <taxon>Enterococcaceae</taxon>
        <taxon>Enterococcus</taxon>
    </lineage>
</organism>